<evidence type="ECO:0000256" key="15">
    <source>
        <dbReference type="ARBA" id="ARBA00047548"/>
    </source>
</evidence>
<comment type="cofactor">
    <cofactor evidence="1">
        <name>Zn(2+)</name>
        <dbReference type="ChEBI" id="CHEBI:29105"/>
    </cofactor>
</comment>
<comment type="function">
    <text evidence="12">Mitochondrial cysteine-specific aminoacyl-tRNA synthetase that catalyzes the ATP-dependent ligation of cysteine to tRNA(Cys).</text>
</comment>
<evidence type="ECO:0000256" key="13">
    <source>
        <dbReference type="ARBA" id="ARBA00045476"/>
    </source>
</evidence>
<dbReference type="GO" id="GO:0046872">
    <property type="term" value="F:metal ion binding"/>
    <property type="evidence" value="ECO:0007669"/>
    <property type="project" value="UniProtKB-KW"/>
</dbReference>
<keyword evidence="8" id="KW-0067">ATP-binding</keyword>
<gene>
    <name evidence="21" type="ORF">PPYR_04696</name>
</gene>
<name>A0A1Y1NHC2_PHOPY</name>
<comment type="catalytic activity">
    <reaction evidence="16">
        <text>S-sulfanyl-L-cysteine + L-cysteine = S-disulfanyl-L-cysteine + L-alanine</text>
        <dbReference type="Rhea" id="RHEA:78627"/>
        <dbReference type="ChEBI" id="CHEBI:35235"/>
        <dbReference type="ChEBI" id="CHEBI:57972"/>
        <dbReference type="ChEBI" id="CHEBI:58591"/>
        <dbReference type="ChEBI" id="CHEBI:229465"/>
    </reaction>
    <physiologicalReaction direction="left-to-right" evidence="16">
        <dbReference type="Rhea" id="RHEA:78628"/>
    </physiologicalReaction>
</comment>
<keyword evidence="6" id="KW-0547">Nucleotide-binding</keyword>
<evidence type="ECO:0000256" key="2">
    <source>
        <dbReference type="ARBA" id="ARBA00005594"/>
    </source>
</evidence>
<reference evidence="21 22" key="2">
    <citation type="journal article" date="2018" name="Elife">
        <title>Firefly genomes illuminate parallel origins of bioluminescence in beetles.</title>
        <authorList>
            <person name="Fallon T.R."/>
            <person name="Lower S.E."/>
            <person name="Chang C.H."/>
            <person name="Bessho-Uehara M."/>
            <person name="Martin G.J."/>
            <person name="Bewick A.J."/>
            <person name="Behringer M."/>
            <person name="Debat H.J."/>
            <person name="Wong I."/>
            <person name="Day J.C."/>
            <person name="Suvorov A."/>
            <person name="Silva C.J."/>
            <person name="Stanger-Hall K.F."/>
            <person name="Hall D.W."/>
            <person name="Schmitz R.J."/>
            <person name="Nelson D.R."/>
            <person name="Lewis S.M."/>
            <person name="Shigenobu S."/>
            <person name="Bybee S.M."/>
            <person name="Larracuente A.M."/>
            <person name="Oba Y."/>
            <person name="Weng J.K."/>
        </authorList>
    </citation>
    <scope>NUCLEOTIDE SEQUENCE [LARGE SCALE GENOMIC DNA]</scope>
    <source>
        <strain evidence="21">1611_PpyrPB1</strain>
        <tissue evidence="21">Whole body</tissue>
    </source>
</reference>
<evidence type="ECO:0000313" key="21">
    <source>
        <dbReference type="EMBL" id="KAB0802510.1"/>
    </source>
</evidence>
<keyword evidence="4" id="KW-0436">Ligase</keyword>
<keyword evidence="7" id="KW-0862">Zinc</keyword>
<dbReference type="PANTHER" id="PTHR10890:SF27">
    <property type="entry name" value="CYSTEINE--TRNA LIGASE, MITOCHONDRIAL-RELATED"/>
    <property type="match status" value="1"/>
</dbReference>
<evidence type="ECO:0000256" key="16">
    <source>
        <dbReference type="ARBA" id="ARBA00047731"/>
    </source>
</evidence>
<dbReference type="GO" id="GO:0005737">
    <property type="term" value="C:cytoplasm"/>
    <property type="evidence" value="ECO:0007669"/>
    <property type="project" value="TreeGrafter"/>
</dbReference>
<dbReference type="CDD" id="cd00672">
    <property type="entry name" value="CysRS_core"/>
    <property type="match status" value="1"/>
</dbReference>
<evidence type="ECO:0000256" key="3">
    <source>
        <dbReference type="ARBA" id="ARBA00012832"/>
    </source>
</evidence>
<evidence type="ECO:0000256" key="6">
    <source>
        <dbReference type="ARBA" id="ARBA00022741"/>
    </source>
</evidence>
<evidence type="ECO:0000256" key="8">
    <source>
        <dbReference type="ARBA" id="ARBA00022840"/>
    </source>
</evidence>
<comment type="catalytic activity">
    <reaction evidence="18">
        <text>tRNA(Cys) + L-cysteine + ATP = L-cysteinyl-tRNA(Cys) + AMP + diphosphate</text>
        <dbReference type="Rhea" id="RHEA:17773"/>
        <dbReference type="Rhea" id="RHEA-COMP:9661"/>
        <dbReference type="Rhea" id="RHEA-COMP:9679"/>
        <dbReference type="ChEBI" id="CHEBI:30616"/>
        <dbReference type="ChEBI" id="CHEBI:33019"/>
        <dbReference type="ChEBI" id="CHEBI:35235"/>
        <dbReference type="ChEBI" id="CHEBI:78442"/>
        <dbReference type="ChEBI" id="CHEBI:78517"/>
        <dbReference type="ChEBI" id="CHEBI:456215"/>
        <dbReference type="EC" id="6.1.1.16"/>
    </reaction>
    <physiologicalReaction direction="right-to-left" evidence="18">
        <dbReference type="Rhea" id="RHEA:17775"/>
    </physiologicalReaction>
</comment>
<evidence type="ECO:0000259" key="19">
    <source>
        <dbReference type="Pfam" id="PF01406"/>
    </source>
</evidence>
<evidence type="ECO:0000256" key="17">
    <source>
        <dbReference type="ARBA" id="ARBA00048609"/>
    </source>
</evidence>
<sequence length="497" mass="57021">MKLLKFRGAPQQLYLSTRSQHEWIQPVGFDTGIKVYNCVARGNVPFIVRNKNFVTWYTCGPTVYNSAHIGHASCFVKLDIIKRILQREFSLNLITAMNITDIDDKIINRSIATKTPISDLVKFYEDEFWEDMRKLNVLRPQLVMRVSENISLIEKFIMRLLNSGDVYKGSDESLLFQIKNYGRLQNVNSEQLANFTVWKAAKKEPFWTTQCGSGRPGWHTECSAIASSIFGSEIDIHAGGIDLKFPHHENEEAQCCAYFSKQQWVNYWLHTGHLMQNSVKMSKSLQNTMTISEMLQICSGDVFRMMCLMSHYRKHMEFSEEYMRAAKAHLETYKNFLINCNVIISNPEKPHVEAALILQCVQESVEKMCSALKDDFDTAECIKIINNLIVNINKMLHNTSQMGNLQEITPLVSACNFVTNTLEMFGFNLSTTQDVNQKSNDVELLNMLTEFRHNVRLTGLEIKNSNLISLCDGLRNDLHKIGVSVKDQKHASIWTKI</sequence>
<dbReference type="EMBL" id="GEZM01003076">
    <property type="protein sequence ID" value="JAV96937.1"/>
    <property type="molecule type" value="Transcribed_RNA"/>
</dbReference>
<dbReference type="SUPFAM" id="SSF47323">
    <property type="entry name" value="Anticodon-binding domain of a subclass of class I aminoacyl-tRNA synthetases"/>
    <property type="match status" value="1"/>
</dbReference>
<comment type="catalytic activity">
    <reaction evidence="14">
        <text>S-disulfanyl-L-cysteine + tRNA(Cys) + ATP = (S)-disulfanyl-L-cysteinyl-tRNA(Cys) + AMP + diphosphate</text>
        <dbReference type="Rhea" id="RHEA:78651"/>
        <dbReference type="Rhea" id="RHEA-COMP:9661"/>
        <dbReference type="Rhea" id="RHEA-COMP:19120"/>
        <dbReference type="ChEBI" id="CHEBI:30616"/>
        <dbReference type="ChEBI" id="CHEBI:33019"/>
        <dbReference type="ChEBI" id="CHEBI:78442"/>
        <dbReference type="ChEBI" id="CHEBI:229465"/>
        <dbReference type="ChEBI" id="CHEBI:229521"/>
        <dbReference type="ChEBI" id="CHEBI:456215"/>
    </reaction>
    <physiologicalReaction direction="left-to-right" evidence="14">
        <dbReference type="Rhea" id="RHEA:78652"/>
    </physiologicalReaction>
</comment>
<reference evidence="21" key="3">
    <citation type="submission" date="2019-08" db="EMBL/GenBank/DDBJ databases">
        <authorList>
            <consortium name="Photinus pyralis genome working group"/>
            <person name="Fallon T.R."/>
            <person name="Sander Lower S.E."/>
            <person name="Weng J.-K."/>
        </authorList>
    </citation>
    <scope>NUCLEOTIDE SEQUENCE</scope>
    <source>
        <strain evidence="21">1611_PpyrPB1</strain>
        <tissue evidence="21">Whole body</tissue>
    </source>
</reference>
<dbReference type="InterPro" id="IPR014729">
    <property type="entry name" value="Rossmann-like_a/b/a_fold"/>
</dbReference>
<comment type="function">
    <text evidence="13">In addition to its role as an aminoacyl-tRNA synthetase, has also cysteine persulfide synthase activity. Produces reactive persulfide species such as cysteine persulfide (CysSSH) from substrate cysteine and mediate direct incorporation of CysSSH into proteins during translations, resulting in protein persulfides and polysulfides. CysSSHs behave as potent antioxidants and cellular protectants.</text>
</comment>
<dbReference type="InParanoid" id="A0A1Y1NHC2"/>
<dbReference type="PANTHER" id="PTHR10890">
    <property type="entry name" value="CYSTEINYL-TRNA SYNTHETASE"/>
    <property type="match status" value="1"/>
</dbReference>
<keyword evidence="10" id="KW-0030">Aminoacyl-tRNA synthetase</keyword>
<dbReference type="GO" id="GO:0006423">
    <property type="term" value="P:cysteinyl-tRNA aminoacylation"/>
    <property type="evidence" value="ECO:0007669"/>
    <property type="project" value="InterPro"/>
</dbReference>
<dbReference type="SUPFAM" id="SSF52374">
    <property type="entry name" value="Nucleotidylyl transferase"/>
    <property type="match status" value="1"/>
</dbReference>
<evidence type="ECO:0000256" key="9">
    <source>
        <dbReference type="ARBA" id="ARBA00022917"/>
    </source>
</evidence>
<evidence type="ECO:0000256" key="1">
    <source>
        <dbReference type="ARBA" id="ARBA00001947"/>
    </source>
</evidence>
<dbReference type="NCBIfam" id="TIGR00435">
    <property type="entry name" value="cysS"/>
    <property type="match status" value="1"/>
</dbReference>
<evidence type="ECO:0000256" key="12">
    <source>
        <dbReference type="ARBA" id="ARBA00043868"/>
    </source>
</evidence>
<keyword evidence="5" id="KW-0479">Metal-binding</keyword>
<reference evidence="20" key="1">
    <citation type="journal article" date="2016" name="Sci. Rep.">
        <title>Molecular characterization of firefly nuptial gifts: a multi-omics approach sheds light on postcopulatory sexual selection.</title>
        <authorList>
            <person name="Al-Wathiqui N."/>
            <person name="Fallon T.R."/>
            <person name="South A."/>
            <person name="Weng J.K."/>
            <person name="Lewis S.M."/>
        </authorList>
    </citation>
    <scope>NUCLEOTIDE SEQUENCE</scope>
</reference>
<dbReference type="Proteomes" id="UP000327044">
    <property type="component" value="Unassembled WGS sequence"/>
</dbReference>
<comment type="catalytic activity">
    <reaction evidence="15">
        <text>2 L-cysteine = S-sulfanyl-L-cysteine + L-alanine</text>
        <dbReference type="Rhea" id="RHEA:78543"/>
        <dbReference type="ChEBI" id="CHEBI:35235"/>
        <dbReference type="ChEBI" id="CHEBI:57972"/>
        <dbReference type="ChEBI" id="CHEBI:58591"/>
    </reaction>
    <physiologicalReaction direction="left-to-right" evidence="15">
        <dbReference type="Rhea" id="RHEA:78544"/>
    </physiologicalReaction>
</comment>
<evidence type="ECO:0000256" key="7">
    <source>
        <dbReference type="ARBA" id="ARBA00022833"/>
    </source>
</evidence>
<comment type="similarity">
    <text evidence="2">Belongs to the class-I aminoacyl-tRNA synthetase family.</text>
</comment>
<dbReference type="FunCoup" id="A0A1Y1NHC2">
    <property type="interactions" value="307"/>
</dbReference>
<evidence type="ECO:0000313" key="20">
    <source>
        <dbReference type="EMBL" id="JAV96938.1"/>
    </source>
</evidence>
<accession>A0A1Y1NHC2</accession>
<dbReference type="InterPro" id="IPR032678">
    <property type="entry name" value="tRNA-synt_1_cat_dom"/>
</dbReference>
<evidence type="ECO:0000256" key="5">
    <source>
        <dbReference type="ARBA" id="ARBA00022723"/>
    </source>
</evidence>
<comment type="catalytic activity">
    <reaction evidence="17">
        <text>S-sulfanyl-L-cysteine + tRNA(Cys) + ATP = (S)-sulfanyl-L-cysteinyl-tRNA(Cys) + AMP + diphosphate</text>
        <dbReference type="Rhea" id="RHEA:78647"/>
        <dbReference type="Rhea" id="RHEA-COMP:9661"/>
        <dbReference type="Rhea" id="RHEA-COMP:19119"/>
        <dbReference type="ChEBI" id="CHEBI:30616"/>
        <dbReference type="ChEBI" id="CHEBI:33019"/>
        <dbReference type="ChEBI" id="CHEBI:58591"/>
        <dbReference type="ChEBI" id="CHEBI:78442"/>
        <dbReference type="ChEBI" id="CHEBI:229520"/>
        <dbReference type="ChEBI" id="CHEBI:456215"/>
    </reaction>
    <physiologicalReaction direction="left-to-right" evidence="17">
        <dbReference type="Rhea" id="RHEA:78648"/>
    </physiologicalReaction>
</comment>
<evidence type="ECO:0000256" key="4">
    <source>
        <dbReference type="ARBA" id="ARBA00022598"/>
    </source>
</evidence>
<dbReference type="Gene3D" id="3.40.50.620">
    <property type="entry name" value="HUPs"/>
    <property type="match status" value="1"/>
</dbReference>
<dbReference type="EMBL" id="GEZM01003075">
    <property type="protein sequence ID" value="JAV96938.1"/>
    <property type="molecule type" value="Transcribed_RNA"/>
</dbReference>
<dbReference type="Gene3D" id="1.20.120.1910">
    <property type="entry name" value="Cysteine-tRNA ligase, C-terminal anti-codon recognition domain"/>
    <property type="match status" value="1"/>
</dbReference>
<dbReference type="EC" id="6.1.1.16" evidence="3"/>
<dbReference type="InterPro" id="IPR015803">
    <property type="entry name" value="Cys-tRNA-ligase"/>
</dbReference>
<evidence type="ECO:0000256" key="18">
    <source>
        <dbReference type="ARBA" id="ARBA00049046"/>
    </source>
</evidence>
<evidence type="ECO:0000313" key="22">
    <source>
        <dbReference type="Proteomes" id="UP000327044"/>
    </source>
</evidence>
<dbReference type="PRINTS" id="PR00983">
    <property type="entry name" value="TRNASYNTHCYS"/>
</dbReference>
<dbReference type="AlphaFoldDB" id="A0A1Y1NHC2"/>
<feature type="domain" description="tRNA synthetases class I catalytic" evidence="19">
    <location>
        <begin position="50"/>
        <end position="327"/>
    </location>
</feature>
<dbReference type="HAMAP" id="MF_00041">
    <property type="entry name" value="Cys_tRNA_synth"/>
    <property type="match status" value="1"/>
</dbReference>
<dbReference type="Pfam" id="PF01406">
    <property type="entry name" value="tRNA-synt_1e"/>
    <property type="match status" value="1"/>
</dbReference>
<dbReference type="GO" id="GO:0005524">
    <property type="term" value="F:ATP binding"/>
    <property type="evidence" value="ECO:0007669"/>
    <property type="project" value="UniProtKB-KW"/>
</dbReference>
<evidence type="ECO:0000256" key="10">
    <source>
        <dbReference type="ARBA" id="ARBA00023146"/>
    </source>
</evidence>
<dbReference type="GO" id="GO:0004817">
    <property type="term" value="F:cysteine-tRNA ligase activity"/>
    <property type="evidence" value="ECO:0007669"/>
    <property type="project" value="UniProtKB-EC"/>
</dbReference>
<keyword evidence="22" id="KW-1185">Reference proteome</keyword>
<evidence type="ECO:0000256" key="11">
    <source>
        <dbReference type="ARBA" id="ARBA00031499"/>
    </source>
</evidence>
<keyword evidence="9" id="KW-0648">Protein biosynthesis</keyword>
<dbReference type="EMBL" id="GEZM01003077">
    <property type="protein sequence ID" value="JAV96936.1"/>
    <property type="molecule type" value="Transcribed_RNA"/>
</dbReference>
<dbReference type="InterPro" id="IPR024909">
    <property type="entry name" value="Cys-tRNA/MSH_ligase"/>
</dbReference>
<dbReference type="EMBL" id="VVIM01000002">
    <property type="protein sequence ID" value="KAB0802510.1"/>
    <property type="molecule type" value="Genomic_DNA"/>
</dbReference>
<evidence type="ECO:0000256" key="14">
    <source>
        <dbReference type="ARBA" id="ARBA00047499"/>
    </source>
</evidence>
<proteinExistence type="inferred from homology"/>
<organism evidence="20">
    <name type="scientific">Photinus pyralis</name>
    <name type="common">Common eastern firefly</name>
    <name type="synonym">Lampyris pyralis</name>
    <dbReference type="NCBI Taxonomy" id="7054"/>
    <lineage>
        <taxon>Eukaryota</taxon>
        <taxon>Metazoa</taxon>
        <taxon>Ecdysozoa</taxon>
        <taxon>Arthropoda</taxon>
        <taxon>Hexapoda</taxon>
        <taxon>Insecta</taxon>
        <taxon>Pterygota</taxon>
        <taxon>Neoptera</taxon>
        <taxon>Endopterygota</taxon>
        <taxon>Coleoptera</taxon>
        <taxon>Polyphaga</taxon>
        <taxon>Elateriformia</taxon>
        <taxon>Elateroidea</taxon>
        <taxon>Lampyridae</taxon>
        <taxon>Lampyrinae</taxon>
        <taxon>Photinus</taxon>
    </lineage>
</organism>
<protein>
    <recommendedName>
        <fullName evidence="3">cysteine--tRNA ligase</fullName>
        <ecNumber evidence="3">6.1.1.16</ecNumber>
    </recommendedName>
    <alternativeName>
        <fullName evidence="11">Cysteinyl-tRNA synthetase</fullName>
    </alternativeName>
</protein>
<dbReference type="OrthoDB" id="438179at2759"/>
<dbReference type="InterPro" id="IPR009080">
    <property type="entry name" value="tRNAsynth_Ia_anticodon-bd"/>
</dbReference>